<name>A0A9P7VFA9_9AGAR</name>
<evidence type="ECO:0000313" key="1">
    <source>
        <dbReference type="EMBL" id="KAG7439888.1"/>
    </source>
</evidence>
<comment type="caution">
    <text evidence="1">The sequence shown here is derived from an EMBL/GenBank/DDBJ whole genome shotgun (WGS) entry which is preliminary data.</text>
</comment>
<dbReference type="OrthoDB" id="3237761at2759"/>
<keyword evidence="2" id="KW-1185">Reference proteome</keyword>
<dbReference type="EMBL" id="MU250581">
    <property type="protein sequence ID" value="KAG7439888.1"/>
    <property type="molecule type" value="Genomic_DNA"/>
</dbReference>
<dbReference type="RefSeq" id="XP_043033388.1">
    <property type="nucleotide sequence ID" value="XM_043178044.1"/>
</dbReference>
<dbReference type="AlphaFoldDB" id="A0A9P7VFA9"/>
<evidence type="ECO:0000313" key="2">
    <source>
        <dbReference type="Proteomes" id="UP000812287"/>
    </source>
</evidence>
<organism evidence="1 2">
    <name type="scientific">Guyanagaster necrorhizus</name>
    <dbReference type="NCBI Taxonomy" id="856835"/>
    <lineage>
        <taxon>Eukaryota</taxon>
        <taxon>Fungi</taxon>
        <taxon>Dikarya</taxon>
        <taxon>Basidiomycota</taxon>
        <taxon>Agaricomycotina</taxon>
        <taxon>Agaricomycetes</taxon>
        <taxon>Agaricomycetidae</taxon>
        <taxon>Agaricales</taxon>
        <taxon>Marasmiineae</taxon>
        <taxon>Physalacriaceae</taxon>
        <taxon>Guyanagaster</taxon>
    </lineage>
</organism>
<protein>
    <submittedName>
        <fullName evidence="1">Uncharacterized protein</fullName>
    </submittedName>
</protein>
<accession>A0A9P7VFA9</accession>
<proteinExistence type="predicted"/>
<gene>
    <name evidence="1" type="ORF">BT62DRAFT_1013337</name>
</gene>
<dbReference type="GeneID" id="66100331"/>
<reference evidence="1" key="1">
    <citation type="submission" date="2020-11" db="EMBL/GenBank/DDBJ databases">
        <title>Adaptations for nitrogen fixation in a non-lichenized fungal sporocarp promotes dispersal by wood-feeding termites.</title>
        <authorList>
            <consortium name="DOE Joint Genome Institute"/>
            <person name="Koch R.A."/>
            <person name="Yoon G."/>
            <person name="Arayal U."/>
            <person name="Lail K."/>
            <person name="Amirebrahimi M."/>
            <person name="Labutti K."/>
            <person name="Lipzen A."/>
            <person name="Riley R."/>
            <person name="Barry K."/>
            <person name="Henrissat B."/>
            <person name="Grigoriev I.V."/>
            <person name="Herr J.R."/>
            <person name="Aime M.C."/>
        </authorList>
    </citation>
    <scope>NUCLEOTIDE SEQUENCE</scope>
    <source>
        <strain evidence="1">MCA 3950</strain>
    </source>
</reference>
<sequence length="176" mass="19128">MSGATDIRIRDRAADILTLTEFNTFIYLCQVTTTLTTRLLCVSPSASPGIQPPYLRDEPAVLRVKVSQCVLASWEAKHFVNAVCVRVTTAGSIDNSFSPHFPVAYLRYKNAASRNRLPPLCKIPAGSRVFFYASNGKLVRGVVESTNRMADGTQMVLVKRDDGGSITLPAASVFSG</sequence>
<dbReference type="Proteomes" id="UP000812287">
    <property type="component" value="Unassembled WGS sequence"/>
</dbReference>